<dbReference type="PANTHER" id="PTHR15440">
    <property type="entry name" value="XRP2 PROTEIN"/>
    <property type="match status" value="1"/>
</dbReference>
<dbReference type="SUPFAM" id="SSF69340">
    <property type="entry name" value="C-terminal domain of adenylylcyclase associated protein"/>
    <property type="match status" value="1"/>
</dbReference>
<sequence>MITMSLFSGLDCSCMAPFSKHRDKRPTLDPKDYMFDKLKGETIGKLPGSLNGQQFIIQNCEDCNIYIFDHTATVSVDDCVNCRIFLAPIKTSVFIRDCKDCKLMVACQQFRTRDCHRLDVFLSCVTQPIIEATTGVKFGCFQYYYPQLEGKSTVEMNSILN</sequence>
<dbReference type="InterPro" id="IPR012945">
    <property type="entry name" value="Tubulin-bd_cofactor_C_dom"/>
</dbReference>
<evidence type="ECO:0000313" key="5">
    <source>
        <dbReference type="Proteomes" id="UP001208570"/>
    </source>
</evidence>
<dbReference type="GO" id="GO:0005929">
    <property type="term" value="C:cilium"/>
    <property type="evidence" value="ECO:0007669"/>
    <property type="project" value="TreeGrafter"/>
</dbReference>
<organism evidence="4 5">
    <name type="scientific">Paralvinella palmiformis</name>
    <dbReference type="NCBI Taxonomy" id="53620"/>
    <lineage>
        <taxon>Eukaryota</taxon>
        <taxon>Metazoa</taxon>
        <taxon>Spiralia</taxon>
        <taxon>Lophotrochozoa</taxon>
        <taxon>Annelida</taxon>
        <taxon>Polychaeta</taxon>
        <taxon>Sedentaria</taxon>
        <taxon>Canalipalpata</taxon>
        <taxon>Terebellida</taxon>
        <taxon>Terebelliformia</taxon>
        <taxon>Alvinellidae</taxon>
        <taxon>Paralvinella</taxon>
    </lineage>
</organism>
<evidence type="ECO:0000256" key="1">
    <source>
        <dbReference type="ARBA" id="ARBA00008848"/>
    </source>
</evidence>
<keyword evidence="5" id="KW-1185">Reference proteome</keyword>
<dbReference type="EMBL" id="JAODUP010000729">
    <property type="protein sequence ID" value="KAK2144811.1"/>
    <property type="molecule type" value="Genomic_DNA"/>
</dbReference>
<comment type="similarity">
    <text evidence="1">Belongs to the TBCC family.</text>
</comment>
<comment type="caution">
    <text evidence="4">The sequence shown here is derived from an EMBL/GenBank/DDBJ whole genome shotgun (WGS) entry which is preliminary data.</text>
</comment>
<dbReference type="GO" id="GO:0000166">
    <property type="term" value="F:nucleotide binding"/>
    <property type="evidence" value="ECO:0007669"/>
    <property type="project" value="UniProtKB-KW"/>
</dbReference>
<dbReference type="PROSITE" id="PS51329">
    <property type="entry name" value="C_CAP_COFACTOR_C"/>
    <property type="match status" value="1"/>
</dbReference>
<dbReference type="GO" id="GO:0006892">
    <property type="term" value="P:post-Golgi vesicle-mediated transport"/>
    <property type="evidence" value="ECO:0007669"/>
    <property type="project" value="TreeGrafter"/>
</dbReference>
<dbReference type="InterPro" id="IPR017901">
    <property type="entry name" value="C-CAP_CF_C-like"/>
</dbReference>
<name>A0AAD9J1A0_9ANNE</name>
<evidence type="ECO:0000313" key="4">
    <source>
        <dbReference type="EMBL" id="KAK2144811.1"/>
    </source>
</evidence>
<dbReference type="Proteomes" id="UP001208570">
    <property type="component" value="Unassembled WGS sequence"/>
</dbReference>
<dbReference type="InterPro" id="IPR016098">
    <property type="entry name" value="CAP/MinC_C"/>
</dbReference>
<accession>A0AAD9J1A0</accession>
<evidence type="ECO:0000259" key="3">
    <source>
        <dbReference type="PROSITE" id="PS51329"/>
    </source>
</evidence>
<proteinExistence type="inferred from homology"/>
<keyword evidence="2" id="KW-0547">Nucleotide-binding</keyword>
<dbReference type="AlphaFoldDB" id="A0AAD9J1A0"/>
<dbReference type="GO" id="GO:0005096">
    <property type="term" value="F:GTPase activator activity"/>
    <property type="evidence" value="ECO:0007669"/>
    <property type="project" value="InterPro"/>
</dbReference>
<dbReference type="InterPro" id="IPR039093">
    <property type="entry name" value="XRP2"/>
</dbReference>
<dbReference type="InterPro" id="IPR036223">
    <property type="entry name" value="CAP_C_sf"/>
</dbReference>
<feature type="domain" description="C-CAP/cofactor C-like" evidence="3">
    <location>
        <begin position="20"/>
        <end position="161"/>
    </location>
</feature>
<gene>
    <name evidence="4" type="ORF">LSH36_729g02029</name>
</gene>
<protein>
    <recommendedName>
        <fullName evidence="3">C-CAP/cofactor C-like domain-containing protein</fullName>
    </recommendedName>
</protein>
<evidence type="ECO:0000256" key="2">
    <source>
        <dbReference type="ARBA" id="ARBA00022741"/>
    </source>
</evidence>
<dbReference type="Gene3D" id="2.160.20.70">
    <property type="match status" value="1"/>
</dbReference>
<dbReference type="Pfam" id="PF07986">
    <property type="entry name" value="TBCC"/>
    <property type="match status" value="1"/>
</dbReference>
<reference evidence="4" key="1">
    <citation type="journal article" date="2023" name="Mol. Biol. Evol.">
        <title>Third-Generation Sequencing Reveals the Adaptive Role of the Epigenome in Three Deep-Sea Polychaetes.</title>
        <authorList>
            <person name="Perez M."/>
            <person name="Aroh O."/>
            <person name="Sun Y."/>
            <person name="Lan Y."/>
            <person name="Juniper S.K."/>
            <person name="Young C.R."/>
            <person name="Angers B."/>
            <person name="Qian P.Y."/>
        </authorList>
    </citation>
    <scope>NUCLEOTIDE SEQUENCE</scope>
    <source>
        <strain evidence="4">P08H-3</strain>
    </source>
</reference>
<dbReference type="GO" id="GO:1990075">
    <property type="term" value="C:periciliary membrane compartment"/>
    <property type="evidence" value="ECO:0007669"/>
    <property type="project" value="TreeGrafter"/>
</dbReference>
<dbReference type="InterPro" id="IPR006599">
    <property type="entry name" value="CARP_motif"/>
</dbReference>
<dbReference type="SMART" id="SM00673">
    <property type="entry name" value="CARP"/>
    <property type="match status" value="2"/>
</dbReference>
<dbReference type="PANTHER" id="PTHR15440:SF0">
    <property type="entry name" value="PROTEIN XRP2"/>
    <property type="match status" value="1"/>
</dbReference>